<keyword evidence="2" id="KW-0479">Metal-binding</keyword>
<dbReference type="PANTHER" id="PTHR11820:SF7">
    <property type="entry name" value="ACYLPYRUVASE FAHD1, MITOCHONDRIAL"/>
    <property type="match status" value="1"/>
</dbReference>
<name>A0ABN0CYR7_9FIRM</name>
<keyword evidence="5" id="KW-1185">Reference proteome</keyword>
<reference evidence="4 5" key="1">
    <citation type="submission" date="2011-04" db="EMBL/GenBank/DDBJ databases">
        <authorList>
            <person name="Harkins D.M."/>
            <person name="Madupu R."/>
            <person name="Durkin A.S."/>
            <person name="Torralba M."/>
            <person name="Methe B."/>
            <person name="Sutton G.G."/>
            <person name="Nelson K.E."/>
        </authorList>
    </citation>
    <scope>NUCLEOTIDE SEQUENCE [LARGE SCALE GENOMIC DNA]</scope>
    <source>
        <strain evidence="4 5">UPII 199-6</strain>
    </source>
</reference>
<feature type="domain" description="Fumarylacetoacetase-like C-terminal" evidence="3">
    <location>
        <begin position="93"/>
        <end position="300"/>
    </location>
</feature>
<dbReference type="Pfam" id="PF01557">
    <property type="entry name" value="FAA_hydrolase"/>
    <property type="match status" value="1"/>
</dbReference>
<proteinExistence type="inferred from homology"/>
<sequence>MRIKKLLTFEADGYRRWGVLSADEQGVYSADALEEAFFTPLTETLSEFIRQGNDSLSALAYALEQNEKTQAVSPIPLNRIRIVSPLPENERNIFCIGKNYPDHIAEFERTAKADIPAHPVIFTKAAAAVIGTEDTIQAHASLTKELDYEGELAVIIGKTGADIPLAEAMDYVYGFTILNDVTARDLQRCHSQWFHGKSLDTFCPMGPYILLRDAAPDHFTIRTEVNGEIRQDASTSECIFSIPQLLHILSQGTTVHAGDVLATGTPAGVGIGFQPPKFLKAGDTVRITISSIGTLTNTVR</sequence>
<dbReference type="SUPFAM" id="SSF56529">
    <property type="entry name" value="FAH"/>
    <property type="match status" value="1"/>
</dbReference>
<protein>
    <submittedName>
        <fullName evidence="4">FAH family protein</fullName>
    </submittedName>
</protein>
<comment type="similarity">
    <text evidence="1">Belongs to the FAH family.</text>
</comment>
<dbReference type="EMBL" id="AFIJ01000044">
    <property type="protein sequence ID" value="EGL38393.1"/>
    <property type="molecule type" value="Genomic_DNA"/>
</dbReference>
<dbReference type="Gene3D" id="3.90.850.10">
    <property type="entry name" value="Fumarylacetoacetase-like, C-terminal domain"/>
    <property type="match status" value="1"/>
</dbReference>
<evidence type="ECO:0000313" key="4">
    <source>
        <dbReference type="EMBL" id="EGL38393.1"/>
    </source>
</evidence>
<evidence type="ECO:0000256" key="1">
    <source>
        <dbReference type="ARBA" id="ARBA00010211"/>
    </source>
</evidence>
<dbReference type="InterPro" id="IPR036663">
    <property type="entry name" value="Fumarylacetoacetase_C_sf"/>
</dbReference>
<evidence type="ECO:0000313" key="5">
    <source>
        <dbReference type="Proteomes" id="UP000004018"/>
    </source>
</evidence>
<accession>A0ABN0CYR7</accession>
<evidence type="ECO:0000259" key="3">
    <source>
        <dbReference type="Pfam" id="PF01557"/>
    </source>
</evidence>
<dbReference type="RefSeq" id="WP_007391767.1">
    <property type="nucleotide sequence ID" value="NZ_AFIJ01000044.1"/>
</dbReference>
<dbReference type="Proteomes" id="UP000004018">
    <property type="component" value="Unassembled WGS sequence"/>
</dbReference>
<organism evidence="4 5">
    <name type="scientific">Megasphaera lornae</name>
    <dbReference type="NCBI Taxonomy" id="1000568"/>
    <lineage>
        <taxon>Bacteria</taxon>
        <taxon>Bacillati</taxon>
        <taxon>Bacillota</taxon>
        <taxon>Negativicutes</taxon>
        <taxon>Veillonellales</taxon>
        <taxon>Veillonellaceae</taxon>
        <taxon>Megasphaera</taxon>
    </lineage>
</organism>
<gene>
    <name evidence="4" type="ORF">HMPREF1039_1519</name>
</gene>
<evidence type="ECO:0000256" key="2">
    <source>
        <dbReference type="ARBA" id="ARBA00022723"/>
    </source>
</evidence>
<dbReference type="InterPro" id="IPR011234">
    <property type="entry name" value="Fumarylacetoacetase-like_C"/>
</dbReference>
<dbReference type="PANTHER" id="PTHR11820">
    <property type="entry name" value="ACYLPYRUVASE"/>
    <property type="match status" value="1"/>
</dbReference>
<comment type="caution">
    <text evidence="4">The sequence shown here is derived from an EMBL/GenBank/DDBJ whole genome shotgun (WGS) entry which is preliminary data.</text>
</comment>